<comment type="subcellular location">
    <subcellularLocation>
        <location evidence="1">Mitochondrion outer membrane</location>
        <topology evidence="1">Single-pass membrane protein</topology>
    </subcellularLocation>
</comment>
<dbReference type="OrthoDB" id="2154253at2759"/>
<feature type="coiled-coil region" evidence="11">
    <location>
        <begin position="40"/>
        <end position="68"/>
    </location>
</feature>
<keyword evidence="6" id="KW-0653">Protein transport</keyword>
<keyword evidence="14" id="KW-1185">Reference proteome</keyword>
<evidence type="ECO:0000256" key="10">
    <source>
        <dbReference type="PIRNR" id="PIRNR037707"/>
    </source>
</evidence>
<dbReference type="GO" id="GO:0030150">
    <property type="term" value="P:protein import into mitochondrial matrix"/>
    <property type="evidence" value="ECO:0007669"/>
    <property type="project" value="TreeGrafter"/>
</dbReference>
<dbReference type="KEGG" id="tpf:TPHA_0M01700"/>
<evidence type="ECO:0000256" key="12">
    <source>
        <dbReference type="SAM" id="Phobius"/>
    </source>
</evidence>
<dbReference type="Proteomes" id="UP000005666">
    <property type="component" value="Chromosome 13"/>
</dbReference>
<keyword evidence="9 10" id="KW-0472">Membrane</keyword>
<dbReference type="Pfam" id="PF02064">
    <property type="entry name" value="MAS20"/>
    <property type="match status" value="1"/>
</dbReference>
<dbReference type="GO" id="GO:0030943">
    <property type="term" value="F:mitochondrion targeting sequence binding"/>
    <property type="evidence" value="ECO:0007669"/>
    <property type="project" value="TreeGrafter"/>
</dbReference>
<organism evidence="13 14">
    <name type="scientific">Tetrapisispora phaffii (strain ATCC 24235 / CBS 4417 / NBRC 1672 / NRRL Y-8282 / UCD 70-5)</name>
    <name type="common">Yeast</name>
    <name type="synonym">Fabospora phaffii</name>
    <dbReference type="NCBI Taxonomy" id="1071381"/>
    <lineage>
        <taxon>Eukaryota</taxon>
        <taxon>Fungi</taxon>
        <taxon>Dikarya</taxon>
        <taxon>Ascomycota</taxon>
        <taxon>Saccharomycotina</taxon>
        <taxon>Saccharomycetes</taxon>
        <taxon>Saccharomycetales</taxon>
        <taxon>Saccharomycetaceae</taxon>
        <taxon>Tetrapisispora</taxon>
    </lineage>
</organism>
<accession>G8C0N0</accession>
<evidence type="ECO:0000256" key="2">
    <source>
        <dbReference type="ARBA" id="ARBA00005792"/>
    </source>
</evidence>
<evidence type="ECO:0000256" key="9">
    <source>
        <dbReference type="ARBA" id="ARBA00023136"/>
    </source>
</evidence>
<dbReference type="PANTHER" id="PTHR12430">
    <property type="entry name" value="MITOCHONDRIAL IMPORT RECEPTOR SUBUNIT TOM20"/>
    <property type="match status" value="1"/>
</dbReference>
<dbReference type="EMBL" id="HE612868">
    <property type="protein sequence ID" value="CCE65745.1"/>
    <property type="molecule type" value="Genomic_DNA"/>
</dbReference>
<keyword evidence="5 10" id="KW-1000">Mitochondrion outer membrane</keyword>
<dbReference type="Gene3D" id="1.20.960.10">
    <property type="entry name" value="Mitochondrial outer membrane translocase complex, subunit Tom20 domain"/>
    <property type="match status" value="1"/>
</dbReference>
<protein>
    <recommendedName>
        <fullName evidence="15">Protein import receptor MAS20</fullName>
    </recommendedName>
</protein>
<evidence type="ECO:0000256" key="6">
    <source>
        <dbReference type="ARBA" id="ARBA00022927"/>
    </source>
</evidence>
<evidence type="ECO:0008006" key="15">
    <source>
        <dbReference type="Google" id="ProtNLM"/>
    </source>
</evidence>
<dbReference type="GO" id="GO:0006886">
    <property type="term" value="P:intracellular protein transport"/>
    <property type="evidence" value="ECO:0007669"/>
    <property type="project" value="InterPro"/>
</dbReference>
<evidence type="ECO:0000313" key="14">
    <source>
        <dbReference type="Proteomes" id="UP000005666"/>
    </source>
</evidence>
<keyword evidence="11" id="KW-0175">Coiled coil</keyword>
<dbReference type="PANTHER" id="PTHR12430:SF0">
    <property type="entry name" value="TRANSLOCASE OF OUTER MITOCHONDRIAL MEMBRANE 20"/>
    <property type="match status" value="1"/>
</dbReference>
<feature type="transmembrane region" description="Helical" evidence="12">
    <location>
        <begin position="12"/>
        <end position="31"/>
    </location>
</feature>
<name>G8C0N0_TETPH</name>
<dbReference type="SUPFAM" id="SSF47157">
    <property type="entry name" value="Mitochondrial import receptor subunit Tom20"/>
    <property type="match status" value="1"/>
</dbReference>
<dbReference type="PRINTS" id="PR00351">
    <property type="entry name" value="OM20RECEPTOR"/>
</dbReference>
<reference evidence="13 14" key="1">
    <citation type="journal article" date="2011" name="Proc. Natl. Acad. Sci. U.S.A.">
        <title>Evolutionary erosion of yeast sex chromosomes by mating-type switching accidents.</title>
        <authorList>
            <person name="Gordon J.L."/>
            <person name="Armisen D."/>
            <person name="Proux-Wera E."/>
            <person name="Oheigeartaigh S.S."/>
            <person name="Byrne K.P."/>
            <person name="Wolfe K.H."/>
        </authorList>
    </citation>
    <scope>NUCLEOTIDE SEQUENCE [LARGE SCALE GENOMIC DNA]</scope>
    <source>
        <strain evidence="14">ATCC 24235 / CBS 4417 / NBRC 1672 / NRRL Y-8282 / UCD 70-5</strain>
    </source>
</reference>
<dbReference type="RefSeq" id="XP_003688179.1">
    <property type="nucleotide sequence ID" value="XM_003688131.1"/>
</dbReference>
<evidence type="ECO:0000256" key="8">
    <source>
        <dbReference type="ARBA" id="ARBA00023128"/>
    </source>
</evidence>
<dbReference type="GO" id="GO:0006605">
    <property type="term" value="P:protein targeting"/>
    <property type="evidence" value="ECO:0007669"/>
    <property type="project" value="InterPro"/>
</dbReference>
<evidence type="ECO:0000256" key="7">
    <source>
        <dbReference type="ARBA" id="ARBA00022989"/>
    </source>
</evidence>
<dbReference type="GO" id="GO:0008320">
    <property type="term" value="F:protein transmembrane transporter activity"/>
    <property type="evidence" value="ECO:0007669"/>
    <property type="project" value="TreeGrafter"/>
</dbReference>
<dbReference type="GeneID" id="11532013"/>
<dbReference type="GO" id="GO:0005742">
    <property type="term" value="C:mitochondrial outer membrane translocase complex"/>
    <property type="evidence" value="ECO:0007669"/>
    <property type="project" value="UniProtKB-UniRule"/>
</dbReference>
<evidence type="ECO:0000256" key="4">
    <source>
        <dbReference type="ARBA" id="ARBA00022692"/>
    </source>
</evidence>
<dbReference type="AlphaFoldDB" id="G8C0N0"/>
<dbReference type="InterPro" id="IPR023392">
    <property type="entry name" value="Tom20_dom_sf"/>
</dbReference>
<sequence>MSQSSSFSRFVSIAGAVTALSITGYAIYFDYQRRNNLMFRKNLKKEHKKQMKAAKQQQEEDKQKKLKEVGDSLAKELATDPIPTAPAEREAAFATNVEMGERLASVPGKEMESACKFYKALSVYPSPADLLGIYQRSVPESIYELIVLMIAVYPPTNIASIINGIQPDSSSVSAAAAELEAMSQGIGIDE</sequence>
<dbReference type="GO" id="GO:0016031">
    <property type="term" value="P:tRNA import into mitochondrion"/>
    <property type="evidence" value="ECO:0007669"/>
    <property type="project" value="TreeGrafter"/>
</dbReference>
<dbReference type="STRING" id="1071381.G8C0N0"/>
<evidence type="ECO:0000256" key="1">
    <source>
        <dbReference type="ARBA" id="ARBA00004572"/>
    </source>
</evidence>
<dbReference type="OMA" id="PPPIFQI"/>
<evidence type="ECO:0000256" key="3">
    <source>
        <dbReference type="ARBA" id="ARBA00022448"/>
    </source>
</evidence>
<keyword evidence="8 10" id="KW-0496">Mitochondrion</keyword>
<dbReference type="PIRSF" id="PIRSF037707">
    <property type="entry name" value="MAS20_rcpt"/>
    <property type="match status" value="1"/>
</dbReference>
<evidence type="ECO:0000313" key="13">
    <source>
        <dbReference type="EMBL" id="CCE65745.1"/>
    </source>
</evidence>
<gene>
    <name evidence="13" type="primary">TPHA0M01700</name>
    <name evidence="13" type="ordered locus">TPHA_0M01700</name>
</gene>
<comment type="similarity">
    <text evidence="2 10">Belongs to the Tom20 family.</text>
</comment>
<dbReference type="HOGENOM" id="CLU_090411_0_0_1"/>
<keyword evidence="3" id="KW-0813">Transport</keyword>
<proteinExistence type="inferred from homology"/>
<dbReference type="InterPro" id="IPR002056">
    <property type="entry name" value="MAS20"/>
</dbReference>
<evidence type="ECO:0000256" key="11">
    <source>
        <dbReference type="SAM" id="Coils"/>
    </source>
</evidence>
<evidence type="ECO:0000256" key="5">
    <source>
        <dbReference type="ARBA" id="ARBA00022787"/>
    </source>
</evidence>
<keyword evidence="7 12" id="KW-1133">Transmembrane helix</keyword>
<dbReference type="eggNOG" id="KOG4056">
    <property type="taxonomic scope" value="Eukaryota"/>
</dbReference>
<keyword evidence="4 12" id="KW-0812">Transmembrane</keyword>